<dbReference type="AlphaFoldDB" id="A0A913XFA0"/>
<dbReference type="Proteomes" id="UP000887567">
    <property type="component" value="Unplaced"/>
</dbReference>
<organism evidence="2 3">
    <name type="scientific">Exaiptasia diaphana</name>
    <name type="common">Tropical sea anemone</name>
    <name type="synonym">Aiptasia pulchella</name>
    <dbReference type="NCBI Taxonomy" id="2652724"/>
    <lineage>
        <taxon>Eukaryota</taxon>
        <taxon>Metazoa</taxon>
        <taxon>Cnidaria</taxon>
        <taxon>Anthozoa</taxon>
        <taxon>Hexacorallia</taxon>
        <taxon>Actiniaria</taxon>
        <taxon>Aiptasiidae</taxon>
        <taxon>Exaiptasia</taxon>
    </lineage>
</organism>
<dbReference type="OrthoDB" id="410104at2759"/>
<accession>A0A913XFA0</accession>
<dbReference type="KEGG" id="epa:110241963"/>
<proteinExistence type="predicted"/>
<dbReference type="OMA" id="WIMRLAT"/>
<feature type="domain" description="Reverse transcriptase" evidence="1">
    <location>
        <begin position="1"/>
        <end position="140"/>
    </location>
</feature>
<dbReference type="RefSeq" id="XP_020903545.1">
    <property type="nucleotide sequence ID" value="XM_021047886.1"/>
</dbReference>
<protein>
    <recommendedName>
        <fullName evidence="1">Reverse transcriptase domain-containing protein</fullName>
    </recommendedName>
</protein>
<name>A0A913XFA0_EXADI</name>
<dbReference type="Pfam" id="PF00078">
    <property type="entry name" value="RVT_1"/>
    <property type="match status" value="1"/>
</dbReference>
<dbReference type="PROSITE" id="PS50878">
    <property type="entry name" value="RT_POL"/>
    <property type="match status" value="1"/>
</dbReference>
<evidence type="ECO:0000313" key="2">
    <source>
        <dbReference type="EnsemblMetazoa" id="XP_020903545.1"/>
    </source>
</evidence>
<dbReference type="GeneID" id="110241963"/>
<keyword evidence="3" id="KW-1185">Reference proteome</keyword>
<evidence type="ECO:0000313" key="3">
    <source>
        <dbReference type="Proteomes" id="UP000887567"/>
    </source>
</evidence>
<sequence>MYTNTRARVSTPDGVTEQFDISAGVLQGDTLAPFLFIIVLDHAMRKALSDGKEDELGFTITPRRSRRYPKVVLADLDFADDIALLSDAIIQAQELLLRVETECSKVGLGLNGPKTKYLAYNIDVHTPQPDQELCWSKKTISNILAPGLISR</sequence>
<dbReference type="PANTHER" id="PTHR47027">
    <property type="entry name" value="REVERSE TRANSCRIPTASE DOMAIN-CONTAINING PROTEIN"/>
    <property type="match status" value="1"/>
</dbReference>
<evidence type="ECO:0000259" key="1">
    <source>
        <dbReference type="PROSITE" id="PS50878"/>
    </source>
</evidence>
<reference evidence="2" key="1">
    <citation type="submission" date="2022-11" db="UniProtKB">
        <authorList>
            <consortium name="EnsemblMetazoa"/>
        </authorList>
    </citation>
    <scope>IDENTIFICATION</scope>
</reference>
<dbReference type="InterPro" id="IPR000477">
    <property type="entry name" value="RT_dom"/>
</dbReference>
<dbReference type="EnsemblMetazoa" id="XM_021047886.1">
    <property type="protein sequence ID" value="XP_020903545.1"/>
    <property type="gene ID" value="LOC110241963"/>
</dbReference>
<dbReference type="PANTHER" id="PTHR47027:SF27">
    <property type="entry name" value="REVERSE TRANSCRIPTASE DOMAIN-CONTAINING PROTEIN"/>
    <property type="match status" value="1"/>
</dbReference>